<accession>A0A6L2PCU7</accession>
<dbReference type="AlphaFoldDB" id="A0A6L2PCU7"/>
<dbReference type="EMBL" id="BLKM01010456">
    <property type="protein sequence ID" value="GFG30373.1"/>
    <property type="molecule type" value="Genomic_DNA"/>
</dbReference>
<dbReference type="InParanoid" id="A0A6L2PCU7"/>
<organism evidence="1 2">
    <name type="scientific">Coptotermes formosanus</name>
    <name type="common">Formosan subterranean termite</name>
    <dbReference type="NCBI Taxonomy" id="36987"/>
    <lineage>
        <taxon>Eukaryota</taxon>
        <taxon>Metazoa</taxon>
        <taxon>Ecdysozoa</taxon>
        <taxon>Arthropoda</taxon>
        <taxon>Hexapoda</taxon>
        <taxon>Insecta</taxon>
        <taxon>Pterygota</taxon>
        <taxon>Neoptera</taxon>
        <taxon>Polyneoptera</taxon>
        <taxon>Dictyoptera</taxon>
        <taxon>Blattodea</taxon>
        <taxon>Blattoidea</taxon>
        <taxon>Termitoidae</taxon>
        <taxon>Rhinotermitidae</taxon>
        <taxon>Coptotermes</taxon>
    </lineage>
</organism>
<comment type="caution">
    <text evidence="1">The sequence shown here is derived from an EMBL/GenBank/DDBJ whole genome shotgun (WGS) entry which is preliminary data.</text>
</comment>
<name>A0A6L2PCU7_COPFO</name>
<proteinExistence type="predicted"/>
<protein>
    <submittedName>
        <fullName evidence="1">Uncharacterized protein</fullName>
    </submittedName>
</protein>
<dbReference type="OrthoDB" id="7999790at2759"/>
<dbReference type="Proteomes" id="UP000502823">
    <property type="component" value="Unassembled WGS sequence"/>
</dbReference>
<dbReference type="PANTHER" id="PTHR46114">
    <property type="entry name" value="APPLE DOMAIN-CONTAINING PROTEIN"/>
    <property type="match status" value="1"/>
</dbReference>
<sequence length="91" mass="10354">MKNFVKALDGSGGGALSLVSKFPHLSDDKVKHGIFVGRQIRSFFFDENFERKLNYTEFTACISCRLVVCGSMGNKIEENYPEIVQRLLQNY</sequence>
<reference evidence="2" key="1">
    <citation type="submission" date="2020-01" db="EMBL/GenBank/DDBJ databases">
        <title>Draft genome sequence of the Termite Coptotermes fromosanus.</title>
        <authorList>
            <person name="Itakura S."/>
            <person name="Yosikawa Y."/>
            <person name="Umezawa K."/>
        </authorList>
    </citation>
    <scope>NUCLEOTIDE SEQUENCE [LARGE SCALE GENOMIC DNA]</scope>
</reference>
<evidence type="ECO:0000313" key="2">
    <source>
        <dbReference type="Proteomes" id="UP000502823"/>
    </source>
</evidence>
<keyword evidence="2" id="KW-1185">Reference proteome</keyword>
<evidence type="ECO:0000313" key="1">
    <source>
        <dbReference type="EMBL" id="GFG30373.1"/>
    </source>
</evidence>
<gene>
    <name evidence="1" type="ORF">Cfor_12945</name>
</gene>
<dbReference type="PANTHER" id="PTHR46114:SF1">
    <property type="entry name" value="ZAD DOMAIN-CONTAINING PROTEIN"/>
    <property type="match status" value="1"/>
</dbReference>